<dbReference type="Pfam" id="PF07883">
    <property type="entry name" value="Cupin_2"/>
    <property type="match status" value="1"/>
</dbReference>
<keyword evidence="3" id="KW-0804">Transcription</keyword>
<organism evidence="5 6">
    <name type="scientific">[Clostridium] citroniae WAL-19142</name>
    <dbReference type="NCBI Taxonomy" id="742734"/>
    <lineage>
        <taxon>Bacteria</taxon>
        <taxon>Bacillati</taxon>
        <taxon>Bacillota</taxon>
        <taxon>Clostridia</taxon>
        <taxon>Lachnospirales</taxon>
        <taxon>Lachnospiraceae</taxon>
        <taxon>Enterocloster</taxon>
    </lineage>
</organism>
<evidence type="ECO:0000313" key="6">
    <source>
        <dbReference type="Proteomes" id="UP000037392"/>
    </source>
</evidence>
<evidence type="ECO:0000256" key="1">
    <source>
        <dbReference type="ARBA" id="ARBA00023015"/>
    </source>
</evidence>
<dbReference type="PANTHER" id="PTHR46797">
    <property type="entry name" value="HTH-TYPE TRANSCRIPTIONAL REGULATOR"/>
    <property type="match status" value="1"/>
</dbReference>
<dbReference type="OrthoDB" id="9812239at2"/>
<dbReference type="EMBL" id="ADLK01000026">
    <property type="protein sequence ID" value="KMW17803.1"/>
    <property type="molecule type" value="Genomic_DNA"/>
</dbReference>
<dbReference type="SUPFAM" id="SSF51182">
    <property type="entry name" value="RmlC-like cupins"/>
    <property type="match status" value="1"/>
</dbReference>
<dbReference type="PANTHER" id="PTHR46797:SF23">
    <property type="entry name" value="HTH-TYPE TRANSCRIPTIONAL REGULATOR SUTR"/>
    <property type="match status" value="1"/>
</dbReference>
<dbReference type="Gene3D" id="2.60.120.10">
    <property type="entry name" value="Jelly Rolls"/>
    <property type="match status" value="1"/>
</dbReference>
<dbReference type="AlphaFoldDB" id="A0A0J9BYD1"/>
<accession>A0A0J9BYD1</accession>
<dbReference type="Proteomes" id="UP000037392">
    <property type="component" value="Unassembled WGS sequence"/>
</dbReference>
<dbReference type="PATRIC" id="fig|742734.4.peg.3743"/>
<dbReference type="Pfam" id="PF01381">
    <property type="entry name" value="HTH_3"/>
    <property type="match status" value="1"/>
</dbReference>
<gene>
    <name evidence="5" type="ORF">HMPREF9470_03492</name>
</gene>
<dbReference type="SMART" id="SM00530">
    <property type="entry name" value="HTH_XRE"/>
    <property type="match status" value="1"/>
</dbReference>
<sequence length="185" mass="21494">MENINLNVGKRLKSIRKNKELSLDEVSNLTNVSKPALAQIERGASSPTINTLWKISKGLKVPLSYFLQEQENDFQIVDFKSHKPILEYGELMKTYAIFPYCPTRNMEIFYVEFAAGCDYRSQQHLDGVEEYLFVIQGKLQLVLNGREIVVKEKQSIRFRDDIPHQYNNPFNEMCAAYNIIFYLNA</sequence>
<evidence type="ECO:0000313" key="5">
    <source>
        <dbReference type="EMBL" id="KMW17803.1"/>
    </source>
</evidence>
<dbReference type="PROSITE" id="PS50943">
    <property type="entry name" value="HTH_CROC1"/>
    <property type="match status" value="1"/>
</dbReference>
<feature type="domain" description="HTH cro/C1-type" evidence="4">
    <location>
        <begin position="12"/>
        <end position="66"/>
    </location>
</feature>
<dbReference type="InterPro" id="IPR010982">
    <property type="entry name" value="Lambda_DNA-bd_dom_sf"/>
</dbReference>
<name>A0A0J9BYD1_9FIRM</name>
<dbReference type="RefSeq" id="WP_048930343.1">
    <property type="nucleotide sequence ID" value="NZ_KQ235880.1"/>
</dbReference>
<dbReference type="Gene3D" id="1.10.260.40">
    <property type="entry name" value="lambda repressor-like DNA-binding domains"/>
    <property type="match status" value="1"/>
</dbReference>
<evidence type="ECO:0000259" key="4">
    <source>
        <dbReference type="PROSITE" id="PS50943"/>
    </source>
</evidence>
<evidence type="ECO:0000256" key="2">
    <source>
        <dbReference type="ARBA" id="ARBA00023125"/>
    </source>
</evidence>
<dbReference type="CDD" id="cd00093">
    <property type="entry name" value="HTH_XRE"/>
    <property type="match status" value="1"/>
</dbReference>
<dbReference type="InterPro" id="IPR014710">
    <property type="entry name" value="RmlC-like_jellyroll"/>
</dbReference>
<evidence type="ECO:0000256" key="3">
    <source>
        <dbReference type="ARBA" id="ARBA00023163"/>
    </source>
</evidence>
<protein>
    <recommendedName>
        <fullName evidence="4">HTH cro/C1-type domain-containing protein</fullName>
    </recommendedName>
</protein>
<dbReference type="GO" id="GO:0003700">
    <property type="term" value="F:DNA-binding transcription factor activity"/>
    <property type="evidence" value="ECO:0007669"/>
    <property type="project" value="TreeGrafter"/>
</dbReference>
<dbReference type="InterPro" id="IPR050807">
    <property type="entry name" value="TransReg_Diox_bact_type"/>
</dbReference>
<keyword evidence="1" id="KW-0805">Transcription regulation</keyword>
<dbReference type="GO" id="GO:0005829">
    <property type="term" value="C:cytosol"/>
    <property type="evidence" value="ECO:0007669"/>
    <property type="project" value="TreeGrafter"/>
</dbReference>
<dbReference type="GO" id="GO:0003677">
    <property type="term" value="F:DNA binding"/>
    <property type="evidence" value="ECO:0007669"/>
    <property type="project" value="UniProtKB-KW"/>
</dbReference>
<keyword evidence="2" id="KW-0238">DNA-binding</keyword>
<reference evidence="5 6" key="1">
    <citation type="submission" date="2011-04" db="EMBL/GenBank/DDBJ databases">
        <title>The Genome Sequence of Clostridium citroniae WAL-19142.</title>
        <authorList>
            <consortium name="The Broad Institute Genome Sequencing Platform"/>
            <person name="Earl A."/>
            <person name="Ward D."/>
            <person name="Feldgarden M."/>
            <person name="Gevers D."/>
            <person name="Warren Y.A."/>
            <person name="Tyrrell K.L."/>
            <person name="Citron D.M."/>
            <person name="Goldstein E.J."/>
            <person name="Daigneault M."/>
            <person name="Allen-Vercoe E."/>
            <person name="Young S.K."/>
            <person name="Zeng Q."/>
            <person name="Gargeya S."/>
            <person name="Fitzgerald M."/>
            <person name="Haas B."/>
            <person name="Abouelleil A."/>
            <person name="Alvarado L."/>
            <person name="Arachchi H.M."/>
            <person name="Berlin A."/>
            <person name="Brown A."/>
            <person name="Chapman S.B."/>
            <person name="Chen Z."/>
            <person name="Dunbar C."/>
            <person name="Freedman E."/>
            <person name="Gearin G."/>
            <person name="Gellesch M."/>
            <person name="Goldberg J."/>
            <person name="Griggs A."/>
            <person name="Gujja S."/>
            <person name="Heilman E.R."/>
            <person name="Heiman D."/>
            <person name="Howarth C."/>
            <person name="Larson L."/>
            <person name="Lui A."/>
            <person name="MacDonald P.J."/>
            <person name="Mehta T."/>
            <person name="Montmayeur A."/>
            <person name="Murphy C."/>
            <person name="Neiman D."/>
            <person name="Pearson M."/>
            <person name="Priest M."/>
            <person name="Roberts A."/>
            <person name="Saif S."/>
            <person name="Shea T."/>
            <person name="Shenoy N."/>
            <person name="Sisk P."/>
            <person name="Stolte C."/>
            <person name="Sykes S."/>
            <person name="White J."/>
            <person name="Yandava C."/>
            <person name="Wortman J."/>
            <person name="Nusbaum C."/>
            <person name="Birren B."/>
        </authorList>
    </citation>
    <scope>NUCLEOTIDE SEQUENCE [LARGE SCALE GENOMIC DNA]</scope>
    <source>
        <strain evidence="5 6">WAL-19142</strain>
    </source>
</reference>
<dbReference type="InterPro" id="IPR001387">
    <property type="entry name" value="Cro/C1-type_HTH"/>
</dbReference>
<dbReference type="SUPFAM" id="SSF47413">
    <property type="entry name" value="lambda repressor-like DNA-binding domains"/>
    <property type="match status" value="1"/>
</dbReference>
<dbReference type="GeneID" id="93166361"/>
<comment type="caution">
    <text evidence="5">The sequence shown here is derived from an EMBL/GenBank/DDBJ whole genome shotgun (WGS) entry which is preliminary data.</text>
</comment>
<dbReference type="CDD" id="cd02209">
    <property type="entry name" value="cupin_XRE_C"/>
    <property type="match status" value="1"/>
</dbReference>
<dbReference type="InterPro" id="IPR013096">
    <property type="entry name" value="Cupin_2"/>
</dbReference>
<proteinExistence type="predicted"/>
<dbReference type="InterPro" id="IPR011051">
    <property type="entry name" value="RmlC_Cupin_sf"/>
</dbReference>